<dbReference type="InterPro" id="IPR019615">
    <property type="entry name" value="DUF2487"/>
</dbReference>
<accession>A0AAW5B2X5</accession>
<proteinExistence type="predicted"/>
<evidence type="ECO:0000313" key="1">
    <source>
        <dbReference type="EMBL" id="MCG3418855.1"/>
    </source>
</evidence>
<name>A0AAW5B2X5_9BACI</name>
<protein>
    <submittedName>
        <fullName evidence="1">YpiF family protein</fullName>
    </submittedName>
</protein>
<dbReference type="EMBL" id="JAIFZM010000004">
    <property type="protein sequence ID" value="MCG3418855.1"/>
    <property type="molecule type" value="Genomic_DNA"/>
</dbReference>
<reference evidence="1 2" key="1">
    <citation type="journal article" date="2022" name="Evol. Bioinform. Online">
        <title>Draft Genome Sequence of Oceanobacillus jordanicus Strain GSFE11, a Halotolerant Plant Growth-Promoting Bacterial Endophyte Isolated From the Jordan Valley.</title>
        <authorList>
            <person name="Alhindi T."/>
            <person name="Albdaiwi R."/>
        </authorList>
    </citation>
    <scope>NUCLEOTIDE SEQUENCE [LARGE SCALE GENOMIC DNA]</scope>
    <source>
        <strain evidence="1 2">GSFE11</strain>
    </source>
</reference>
<comment type="caution">
    <text evidence="1">The sequence shown here is derived from an EMBL/GenBank/DDBJ whole genome shotgun (WGS) entry which is preliminary data.</text>
</comment>
<dbReference type="Proteomes" id="UP001199631">
    <property type="component" value="Unassembled WGS sequence"/>
</dbReference>
<organism evidence="1 2">
    <name type="scientific">Oceanobacillus jordanicus</name>
    <dbReference type="NCBI Taxonomy" id="2867266"/>
    <lineage>
        <taxon>Bacteria</taxon>
        <taxon>Bacillati</taxon>
        <taxon>Bacillota</taxon>
        <taxon>Bacilli</taxon>
        <taxon>Bacillales</taxon>
        <taxon>Bacillaceae</taxon>
        <taxon>Oceanobacillus</taxon>
    </lineage>
</organism>
<evidence type="ECO:0000313" key="2">
    <source>
        <dbReference type="Proteomes" id="UP001199631"/>
    </source>
</evidence>
<gene>
    <name evidence="1" type="ORF">K3T81_06820</name>
</gene>
<sequence length="153" mass="17712">MKWKKNDIIQYMEAKDFIDSVLIPLVPFQVSDDNTLPSSTFQSEVIQILANEIEKELTGRVLLTPPLHYLKSTNKDTEVSRLNQWVQDVKQQPFEHVFFLTFDSGWKKVEKELDGTLLWLPGSKSGNLQSAEMRAVIKDQVDQLGELIRSYWV</sequence>
<dbReference type="AlphaFoldDB" id="A0AAW5B2X5"/>
<keyword evidence="2" id="KW-1185">Reference proteome</keyword>
<dbReference type="RefSeq" id="WP_106896802.1">
    <property type="nucleotide sequence ID" value="NZ_JAIFZM010000004.1"/>
</dbReference>
<dbReference type="Pfam" id="PF10673">
    <property type="entry name" value="DUF2487"/>
    <property type="match status" value="1"/>
</dbReference>